<gene>
    <name evidence="2" type="ORF">BC936DRAFT_144730</name>
</gene>
<dbReference type="CDD" id="cd15457">
    <property type="entry name" value="NADAR"/>
    <property type="match status" value="1"/>
</dbReference>
<sequence>MGIIDFCWPNWNKPHPRPSTYSSTSIPLVTQSTGGSNTVIDMDRTTPCESRAIPFKQFEKLLQTYGEYKNAKYIVPARLWLEFADFIKTIECRIPVKIISEELVYAFPKNMTCETYHMLTIQQPPQPHGIAILIPFRNLETRKLYEWILSELGYNFVELNPPLNSDINWIIKETMSWLIFCWMRDTPVVVILDYHVNPQLALITLENLRFHCDDETLQIFVFSSGHPHPSSRTTFKQWGATDLLNDWNDLCKALSRVRAEMHTDTIMFYDKWKKYYDFTNFAKVEVEIEGVKWKTTGIENEFQAQKFPGNYSLQYDIRQAHYPRDVFNLARKYDQFKRIDWEEQKEGFMTKALDAKFKLDQHRSLYFKLLSTGTAKLHEHTANDMYWGDGGDGGNGVDRLGHLLWRIRGSIREFEERRLKEAGFEVNVAKMKNLWRQIEEERERMIRDIVMVKESLK</sequence>
<evidence type="ECO:0000259" key="1">
    <source>
        <dbReference type="Pfam" id="PF08719"/>
    </source>
</evidence>
<dbReference type="NCBIfam" id="TIGR02464">
    <property type="entry name" value="ribofla_fusion"/>
    <property type="match status" value="1"/>
</dbReference>
<dbReference type="Pfam" id="PF08719">
    <property type="entry name" value="NADAR"/>
    <property type="match status" value="1"/>
</dbReference>
<dbReference type="Proteomes" id="UP000268093">
    <property type="component" value="Unassembled WGS sequence"/>
</dbReference>
<evidence type="ECO:0000313" key="2">
    <source>
        <dbReference type="EMBL" id="RUP48303.1"/>
    </source>
</evidence>
<comment type="caution">
    <text evidence="2">The sequence shown here is derived from an EMBL/GenBank/DDBJ whole genome shotgun (WGS) entry which is preliminary data.</text>
</comment>
<dbReference type="InterPro" id="IPR012816">
    <property type="entry name" value="NADAR"/>
</dbReference>
<dbReference type="AlphaFoldDB" id="A0A433DBU0"/>
<evidence type="ECO:0000313" key="3">
    <source>
        <dbReference type="Proteomes" id="UP000268093"/>
    </source>
</evidence>
<organism evidence="2 3">
    <name type="scientific">Jimgerdemannia flammicorona</name>
    <dbReference type="NCBI Taxonomy" id="994334"/>
    <lineage>
        <taxon>Eukaryota</taxon>
        <taxon>Fungi</taxon>
        <taxon>Fungi incertae sedis</taxon>
        <taxon>Mucoromycota</taxon>
        <taxon>Mucoromycotina</taxon>
        <taxon>Endogonomycetes</taxon>
        <taxon>Endogonales</taxon>
        <taxon>Endogonaceae</taxon>
        <taxon>Jimgerdemannia</taxon>
    </lineage>
</organism>
<proteinExistence type="predicted"/>
<keyword evidence="3" id="KW-1185">Reference proteome</keyword>
<dbReference type="Gene3D" id="1.10.357.40">
    <property type="entry name" value="YbiA-like"/>
    <property type="match status" value="1"/>
</dbReference>
<protein>
    <recommendedName>
        <fullName evidence="1">NADAR domain-containing protein</fullName>
    </recommendedName>
</protein>
<dbReference type="EMBL" id="RBNI01003485">
    <property type="protein sequence ID" value="RUP48303.1"/>
    <property type="molecule type" value="Genomic_DNA"/>
</dbReference>
<dbReference type="SUPFAM" id="SSF143990">
    <property type="entry name" value="YbiA-like"/>
    <property type="match status" value="1"/>
</dbReference>
<dbReference type="OrthoDB" id="206452at2759"/>
<feature type="domain" description="NADAR" evidence="1">
    <location>
        <begin position="267"/>
        <end position="412"/>
    </location>
</feature>
<reference evidence="2 3" key="1">
    <citation type="journal article" date="2018" name="New Phytol.">
        <title>Phylogenomics of Endogonaceae and evolution of mycorrhizas within Mucoromycota.</title>
        <authorList>
            <person name="Chang Y."/>
            <person name="Desiro A."/>
            <person name="Na H."/>
            <person name="Sandor L."/>
            <person name="Lipzen A."/>
            <person name="Clum A."/>
            <person name="Barry K."/>
            <person name="Grigoriev I.V."/>
            <person name="Martin F.M."/>
            <person name="Stajich J.E."/>
            <person name="Smith M.E."/>
            <person name="Bonito G."/>
            <person name="Spatafora J.W."/>
        </authorList>
    </citation>
    <scope>NUCLEOTIDE SEQUENCE [LARGE SCALE GENOMIC DNA]</scope>
    <source>
        <strain evidence="2 3">GMNB39</strain>
    </source>
</reference>
<dbReference type="InterPro" id="IPR037238">
    <property type="entry name" value="YbiA-like_sf"/>
</dbReference>
<name>A0A433DBU0_9FUNG</name>
<accession>A0A433DBU0</accession>